<dbReference type="AlphaFoldDB" id="A0A843THI8"/>
<comment type="caution">
    <text evidence="1">The sequence shown here is derived from an EMBL/GenBank/DDBJ whole genome shotgun (WGS) entry which is preliminary data.</text>
</comment>
<protein>
    <submittedName>
        <fullName evidence="1">Uncharacterized protein</fullName>
    </submittedName>
</protein>
<sequence length="341" mass="38395">MLVLGVCSGTVCTVEVCVVFLNTITPVFELYVRLRERRQLGSDLELGPESLKVPGIDLQLCGLQTEMWFLCCVVRVGYWRHEPVVCSRVVASLLSDSFFAAGCDLCTVTRWLWFDPLWCAWRHSCTGTLWWYLVVVGTCTLRGYQFLVVRGVPAFSGVKVELCSVEVVWVVRHVMNATALVVSFWFPPPRSSSCLHVRRMSRAGQHADVGLKKAMPYFVAFRGRNYCGVLGRFGVWESFSVWSRREVVAWIGGDAVSWVVFVFFAKRSLSVLFTWELGLESLKVPGMDLQLCGLQVWCWLVSTVLWLVLMEQQLDLSSVTARLRGGSCVVLSGLDIGVMNH</sequence>
<proteinExistence type="predicted"/>
<evidence type="ECO:0000313" key="2">
    <source>
        <dbReference type="Proteomes" id="UP000652761"/>
    </source>
</evidence>
<dbReference type="Proteomes" id="UP000652761">
    <property type="component" value="Unassembled WGS sequence"/>
</dbReference>
<dbReference type="EMBL" id="NMUH01000026">
    <property type="protein sequence ID" value="MQL68953.1"/>
    <property type="molecule type" value="Genomic_DNA"/>
</dbReference>
<evidence type="ECO:0000313" key="1">
    <source>
        <dbReference type="EMBL" id="MQL68953.1"/>
    </source>
</evidence>
<organism evidence="1 2">
    <name type="scientific">Colocasia esculenta</name>
    <name type="common">Wild taro</name>
    <name type="synonym">Arum esculentum</name>
    <dbReference type="NCBI Taxonomy" id="4460"/>
    <lineage>
        <taxon>Eukaryota</taxon>
        <taxon>Viridiplantae</taxon>
        <taxon>Streptophyta</taxon>
        <taxon>Embryophyta</taxon>
        <taxon>Tracheophyta</taxon>
        <taxon>Spermatophyta</taxon>
        <taxon>Magnoliopsida</taxon>
        <taxon>Liliopsida</taxon>
        <taxon>Araceae</taxon>
        <taxon>Aroideae</taxon>
        <taxon>Colocasieae</taxon>
        <taxon>Colocasia</taxon>
    </lineage>
</organism>
<gene>
    <name evidence="1" type="ORF">Taro_001244</name>
</gene>
<keyword evidence="2" id="KW-1185">Reference proteome</keyword>
<reference evidence="1" key="1">
    <citation type="submission" date="2017-07" db="EMBL/GenBank/DDBJ databases">
        <title>Taro Niue Genome Assembly and Annotation.</title>
        <authorList>
            <person name="Atibalentja N."/>
            <person name="Keating K."/>
            <person name="Fields C.J."/>
        </authorList>
    </citation>
    <scope>NUCLEOTIDE SEQUENCE</scope>
    <source>
        <strain evidence="1">Niue_2</strain>
        <tissue evidence="1">Leaf</tissue>
    </source>
</reference>
<accession>A0A843THI8</accession>
<name>A0A843THI8_COLES</name>